<dbReference type="InterPro" id="IPR010318">
    <property type="entry name" value="S-Me-THD_N"/>
</dbReference>
<feature type="domain" description="S-Me-THD N-terminal" evidence="1">
    <location>
        <begin position="7"/>
        <end position="165"/>
    </location>
</feature>
<name>A0ABU8NK17_9SPHI</name>
<proteinExistence type="predicted"/>
<dbReference type="InterPro" id="IPR048350">
    <property type="entry name" value="S-Me-THD-like_C"/>
</dbReference>
<dbReference type="Pfam" id="PF20906">
    <property type="entry name" value="S-Me-THD_C"/>
    <property type="match status" value="1"/>
</dbReference>
<keyword evidence="4" id="KW-1185">Reference proteome</keyword>
<protein>
    <submittedName>
        <fullName evidence="3">DUF917 family protein</fullName>
    </submittedName>
</protein>
<gene>
    <name evidence="3" type="ORF">WAE58_06385</name>
</gene>
<dbReference type="InterPro" id="IPR024071">
    <property type="entry name" value="S-Me-THD_C_sf"/>
</dbReference>
<dbReference type="Pfam" id="PF06032">
    <property type="entry name" value="S-Me-THD_N"/>
    <property type="match status" value="1"/>
</dbReference>
<dbReference type="Proteomes" id="UP001378956">
    <property type="component" value="Unassembled WGS sequence"/>
</dbReference>
<dbReference type="InterPro" id="IPR027479">
    <property type="entry name" value="S-Me-THD_N_sf"/>
</dbReference>
<accession>A0ABU8NK17</accession>
<organism evidence="3 4">
    <name type="scientific">Pedobacter panaciterrae</name>
    <dbReference type="NCBI Taxonomy" id="363849"/>
    <lineage>
        <taxon>Bacteria</taxon>
        <taxon>Pseudomonadati</taxon>
        <taxon>Bacteroidota</taxon>
        <taxon>Sphingobacteriia</taxon>
        <taxon>Sphingobacteriales</taxon>
        <taxon>Sphingobacteriaceae</taxon>
        <taxon>Pedobacter</taxon>
    </lineage>
</organism>
<dbReference type="Gene3D" id="3.40.1610.10">
    <property type="entry name" value="CV3147-like domain"/>
    <property type="match status" value="1"/>
</dbReference>
<evidence type="ECO:0000313" key="4">
    <source>
        <dbReference type="Proteomes" id="UP001378956"/>
    </source>
</evidence>
<dbReference type="EMBL" id="JBBEUB010000001">
    <property type="protein sequence ID" value="MEJ2902041.1"/>
    <property type="molecule type" value="Genomic_DNA"/>
</dbReference>
<evidence type="ECO:0000313" key="3">
    <source>
        <dbReference type="EMBL" id="MEJ2902041.1"/>
    </source>
</evidence>
<dbReference type="Gene3D" id="2.40.390.10">
    <property type="entry name" value="CV3147-like"/>
    <property type="match status" value="1"/>
</dbReference>
<reference evidence="3 4" key="1">
    <citation type="submission" date="2024-03" db="EMBL/GenBank/DDBJ databases">
        <title>Sequence of Lycoming College Course Isolates.</title>
        <authorList>
            <person name="Plotts O."/>
            <person name="Newman J."/>
        </authorList>
    </citation>
    <scope>NUCLEOTIDE SEQUENCE [LARGE SCALE GENOMIC DNA]</scope>
    <source>
        <strain evidence="3 4">CJB-3</strain>
    </source>
</reference>
<dbReference type="SUPFAM" id="SSF160991">
    <property type="entry name" value="CV3147-like"/>
    <property type="match status" value="1"/>
</dbReference>
<dbReference type="RefSeq" id="WP_288879647.1">
    <property type="nucleotide sequence ID" value="NZ_CBFGNQ010000003.1"/>
</dbReference>
<comment type="caution">
    <text evidence="3">The sequence shown here is derived from an EMBL/GenBank/DDBJ whole genome shotgun (WGS) entry which is preliminary data.</text>
</comment>
<sequence>MEIGIEKLYYLIEGAALIGSGGGGNKAAAYALASYIVETAPSGVVQLLSAQDHLFDSSAMGCIIADIGANAAQEEKQHEAIATAFNELSLQLKRTIGTNLTFVVPIETGPENSIVPFVVAARYGVPVLDIDGAGRAVPVLSLATFGKLPPSPAVIANDKGDFLLLQIDQVADMDSMLRPVTGSALFGNSGSLALWPSRIDQLLNHSIKNSLSYAMACGELMDCLMKGLQIDSACFHFVNEKKACLVGHGKVQSIQNKQEGAFDYSLAAIADVLTGGTISVLAQNENLILYNSNQQGALLTAPISITYLKTDGSAITNAEIKQGDEVFVLAIDAPEVLKEPDRLLLFKEQLQEFAYFGSLNYQLPAEEGLADLLTRLIPNPILVK</sequence>
<evidence type="ECO:0000259" key="2">
    <source>
        <dbReference type="Pfam" id="PF20906"/>
    </source>
</evidence>
<evidence type="ECO:0000259" key="1">
    <source>
        <dbReference type="Pfam" id="PF06032"/>
    </source>
</evidence>
<feature type="domain" description="S-Me-THD-like C-terminal" evidence="2">
    <location>
        <begin position="172"/>
        <end position="343"/>
    </location>
</feature>